<dbReference type="EMBL" id="JAUEDM010000007">
    <property type="protein sequence ID" value="KAK3314195.1"/>
    <property type="molecule type" value="Genomic_DNA"/>
</dbReference>
<accession>A0AAE0M0A7</accession>
<gene>
    <name evidence="2" type="ORF">B0H66DRAFT_567954</name>
</gene>
<protein>
    <recommendedName>
        <fullName evidence="1">DUF7371 domain-containing protein</fullName>
    </recommendedName>
</protein>
<organism evidence="2 3">
    <name type="scientific">Apodospora peruviana</name>
    <dbReference type="NCBI Taxonomy" id="516989"/>
    <lineage>
        <taxon>Eukaryota</taxon>
        <taxon>Fungi</taxon>
        <taxon>Dikarya</taxon>
        <taxon>Ascomycota</taxon>
        <taxon>Pezizomycotina</taxon>
        <taxon>Sordariomycetes</taxon>
        <taxon>Sordariomycetidae</taxon>
        <taxon>Sordariales</taxon>
        <taxon>Lasiosphaeriaceae</taxon>
        <taxon>Apodospora</taxon>
    </lineage>
</organism>
<evidence type="ECO:0000313" key="3">
    <source>
        <dbReference type="Proteomes" id="UP001283341"/>
    </source>
</evidence>
<keyword evidence="3" id="KW-1185">Reference proteome</keyword>
<reference evidence="2" key="1">
    <citation type="journal article" date="2023" name="Mol. Phylogenet. Evol.">
        <title>Genome-scale phylogeny and comparative genomics of the fungal order Sordariales.</title>
        <authorList>
            <person name="Hensen N."/>
            <person name="Bonometti L."/>
            <person name="Westerberg I."/>
            <person name="Brannstrom I.O."/>
            <person name="Guillou S."/>
            <person name="Cros-Aarteil S."/>
            <person name="Calhoun S."/>
            <person name="Haridas S."/>
            <person name="Kuo A."/>
            <person name="Mondo S."/>
            <person name="Pangilinan J."/>
            <person name="Riley R."/>
            <person name="LaButti K."/>
            <person name="Andreopoulos B."/>
            <person name="Lipzen A."/>
            <person name="Chen C."/>
            <person name="Yan M."/>
            <person name="Daum C."/>
            <person name="Ng V."/>
            <person name="Clum A."/>
            <person name="Steindorff A."/>
            <person name="Ohm R.A."/>
            <person name="Martin F."/>
            <person name="Silar P."/>
            <person name="Natvig D.O."/>
            <person name="Lalanne C."/>
            <person name="Gautier V."/>
            <person name="Ament-Velasquez S.L."/>
            <person name="Kruys A."/>
            <person name="Hutchinson M.I."/>
            <person name="Powell A.J."/>
            <person name="Barry K."/>
            <person name="Miller A.N."/>
            <person name="Grigoriev I.V."/>
            <person name="Debuchy R."/>
            <person name="Gladieux P."/>
            <person name="Hiltunen Thoren M."/>
            <person name="Johannesson H."/>
        </authorList>
    </citation>
    <scope>NUCLEOTIDE SEQUENCE</scope>
    <source>
        <strain evidence="2">CBS 118394</strain>
    </source>
</reference>
<evidence type="ECO:0000259" key="1">
    <source>
        <dbReference type="Pfam" id="PF24086"/>
    </source>
</evidence>
<reference evidence="2" key="2">
    <citation type="submission" date="2023-06" db="EMBL/GenBank/DDBJ databases">
        <authorList>
            <consortium name="Lawrence Berkeley National Laboratory"/>
            <person name="Haridas S."/>
            <person name="Hensen N."/>
            <person name="Bonometti L."/>
            <person name="Westerberg I."/>
            <person name="Brannstrom I.O."/>
            <person name="Guillou S."/>
            <person name="Cros-Aarteil S."/>
            <person name="Calhoun S."/>
            <person name="Kuo A."/>
            <person name="Mondo S."/>
            <person name="Pangilinan J."/>
            <person name="Riley R."/>
            <person name="Labutti K."/>
            <person name="Andreopoulos B."/>
            <person name="Lipzen A."/>
            <person name="Chen C."/>
            <person name="Yanf M."/>
            <person name="Daum C."/>
            <person name="Ng V."/>
            <person name="Clum A."/>
            <person name="Steindorff A."/>
            <person name="Ohm R."/>
            <person name="Martin F."/>
            <person name="Silar P."/>
            <person name="Natvig D."/>
            <person name="Lalanne C."/>
            <person name="Gautier V."/>
            <person name="Ament-Velasquez S.L."/>
            <person name="Kruys A."/>
            <person name="Hutchinson M.I."/>
            <person name="Powell A.J."/>
            <person name="Barry K."/>
            <person name="Miller A.N."/>
            <person name="Grigoriev I.V."/>
            <person name="Debuchy R."/>
            <person name="Gladieux P."/>
            <person name="Thoren M.H."/>
            <person name="Johannesson H."/>
        </authorList>
    </citation>
    <scope>NUCLEOTIDE SEQUENCE</scope>
    <source>
        <strain evidence="2">CBS 118394</strain>
    </source>
</reference>
<dbReference type="Pfam" id="PF24086">
    <property type="entry name" value="DUF7371"/>
    <property type="match status" value="1"/>
</dbReference>
<evidence type="ECO:0000313" key="2">
    <source>
        <dbReference type="EMBL" id="KAK3314195.1"/>
    </source>
</evidence>
<sequence>MMQYNGSAAPVAQISLAQLRSNPCFRFDFIGVSLGCNSTDAPCDFNIAGIQWNGVSDVRQANKTMKIAACSDPANCTLGHQVLDSAAALQFTNLTALNITLTVAGQPQTWWADDLQISWTDNGCAAASCRAQVPNNIMFTPKSSTLVGRARGFLRWAARRRASGQI</sequence>
<dbReference type="AlphaFoldDB" id="A0AAE0M0A7"/>
<dbReference type="Proteomes" id="UP001283341">
    <property type="component" value="Unassembled WGS sequence"/>
</dbReference>
<name>A0AAE0M0A7_9PEZI</name>
<feature type="domain" description="DUF7371" evidence="1">
    <location>
        <begin position="7"/>
        <end position="130"/>
    </location>
</feature>
<dbReference type="InterPro" id="IPR055795">
    <property type="entry name" value="DUF7371"/>
</dbReference>
<proteinExistence type="predicted"/>
<comment type="caution">
    <text evidence="2">The sequence shown here is derived from an EMBL/GenBank/DDBJ whole genome shotgun (WGS) entry which is preliminary data.</text>
</comment>